<feature type="region of interest" description="Disordered" evidence="4">
    <location>
        <begin position="151"/>
        <end position="183"/>
    </location>
</feature>
<dbReference type="PANTHER" id="PTHR10417">
    <property type="entry name" value="GLUCOCORTICOID MODULATORY ELEMENT-BINDING PROTEIN"/>
    <property type="match status" value="1"/>
</dbReference>
<accession>A0A7K4ST73</accession>
<evidence type="ECO:0000256" key="2">
    <source>
        <dbReference type="ARBA" id="ARBA00023163"/>
    </source>
</evidence>
<sequence>MSKGILQVHPPICDCPGCRISSPVNRGRLAEKRTIPLPPTRIPKKELTSIFSHSDDSEESDKSNGQHPEVKQEEDLHISIMKRRIHTHWDLNISFRETSCSRDNDLSTIISNLHQSRQLVMPETQSRCEFKRNSIDVGLGAADEILGKRRVCSPNSSSECPLESKKARSESPKENSHTPLLEDSVTQMTPEEHYRRMMSALNEHGTFEEQQQQRLYQLANSMAVPSHGGTGSYEWEEKGLALPFGVSLLRSHIPSASNSSSQRRKQGLPQHRDTHFPEREISHPPPLLSPQNAPHIALGPHLRPPFLGVPSALCQTPGYGFLQPAQAEMFARQQEMLRKQNLARLEMSAEIIRQKELENLHRQRLLAGDPLSLHPGLPPDHPALRNVHDIPEGHPLREELSRRNAMLVLRHNNTPLLSLNPSVPSSATPPKEQPRRGSRKSAHHRAEPQGLSEAKELTEPRARDGAPDCNDEEMKDSESDADVSDEKPESLKAESSSSAAELKECKETGKVCEGTKELGEAAAGQNAPCSSSSAESPSHLLGPGINKNEVKYLPPASIPPPQPLPFGFPYTMSPYFHAGECVGACYLFYGALLCNGKPSPSDTSLAFLSLDLCSGFFQVFREQAIDGETLPLLTEEHLLNNMGLKLGPALKIRSQVAKRVGRVLYMAGFPMAFPLQPPGLRPPERDLPPADLRPSSTGSVASPFSSGLPSASRVSPKQE</sequence>
<feature type="compositionally biased region" description="Acidic residues" evidence="4">
    <location>
        <begin position="469"/>
        <end position="483"/>
    </location>
</feature>
<evidence type="ECO:0000256" key="4">
    <source>
        <dbReference type="SAM" id="MobiDB-lite"/>
    </source>
</evidence>
<feature type="compositionally biased region" description="Basic and acidic residues" evidence="4">
    <location>
        <begin position="270"/>
        <end position="282"/>
    </location>
</feature>
<dbReference type="InterPro" id="IPR013761">
    <property type="entry name" value="SAM/pointed_sf"/>
</dbReference>
<name>A0A7K4ST73_9CHAR</name>
<feature type="region of interest" description="Disordered" evidence="4">
    <location>
        <begin position="415"/>
        <end position="506"/>
    </location>
</feature>
<proteinExistence type="predicted"/>
<feature type="non-terminal residue" evidence="5">
    <location>
        <position position="1"/>
    </location>
</feature>
<evidence type="ECO:0000313" key="6">
    <source>
        <dbReference type="Proteomes" id="UP000574691"/>
    </source>
</evidence>
<feature type="region of interest" description="Disordered" evidence="4">
    <location>
        <begin position="523"/>
        <end position="546"/>
    </location>
</feature>
<keyword evidence="2" id="KW-0804">Transcription</keyword>
<evidence type="ECO:0000313" key="5">
    <source>
        <dbReference type="EMBL" id="NWQ88961.1"/>
    </source>
</evidence>
<feature type="compositionally biased region" description="Basic and acidic residues" evidence="4">
    <location>
        <begin position="453"/>
        <end position="466"/>
    </location>
</feature>
<reference evidence="5 6" key="1">
    <citation type="submission" date="2019-09" db="EMBL/GenBank/DDBJ databases">
        <title>Bird 10,000 Genomes (B10K) Project - Family phase.</title>
        <authorList>
            <person name="Zhang G."/>
        </authorList>
    </citation>
    <scope>NUCLEOTIDE SEQUENCE [LARGE SCALE GENOMIC DNA]</scope>
    <source>
        <strain evidence="5">B10K-DU-001-64</strain>
        <tissue evidence="5">Muscle</tissue>
    </source>
</reference>
<organism evidence="5 6">
    <name type="scientific">Burhinus bistriatus</name>
    <dbReference type="NCBI Taxonomy" id="240201"/>
    <lineage>
        <taxon>Eukaryota</taxon>
        <taxon>Metazoa</taxon>
        <taxon>Chordata</taxon>
        <taxon>Craniata</taxon>
        <taxon>Vertebrata</taxon>
        <taxon>Euteleostomi</taxon>
        <taxon>Archelosauria</taxon>
        <taxon>Archosauria</taxon>
        <taxon>Dinosauria</taxon>
        <taxon>Saurischia</taxon>
        <taxon>Theropoda</taxon>
        <taxon>Coelurosauria</taxon>
        <taxon>Aves</taxon>
        <taxon>Neognathae</taxon>
        <taxon>Neoaves</taxon>
        <taxon>Charadriiformes</taxon>
        <taxon>Burhinidae</taxon>
        <taxon>Burhinus</taxon>
    </lineage>
</organism>
<feature type="region of interest" description="Disordered" evidence="4">
    <location>
        <begin position="51"/>
        <end position="74"/>
    </location>
</feature>
<dbReference type="PANTHER" id="PTHR10417:SF15">
    <property type="entry name" value="STERILE ALPHA MOTIF DOMAIN-CONTAINING 11"/>
    <property type="match status" value="1"/>
</dbReference>
<feature type="region of interest" description="Disordered" evidence="4">
    <location>
        <begin position="677"/>
        <end position="719"/>
    </location>
</feature>
<feature type="compositionally biased region" description="Low complexity" evidence="4">
    <location>
        <begin position="527"/>
        <end position="538"/>
    </location>
</feature>
<evidence type="ECO:0000256" key="3">
    <source>
        <dbReference type="ARBA" id="ARBA00023242"/>
    </source>
</evidence>
<feature type="compositionally biased region" description="Polar residues" evidence="4">
    <location>
        <begin position="694"/>
        <end position="719"/>
    </location>
</feature>
<feature type="non-terminal residue" evidence="5">
    <location>
        <position position="719"/>
    </location>
</feature>
<dbReference type="Gene3D" id="1.10.150.50">
    <property type="entry name" value="Transcription Factor, Ets-1"/>
    <property type="match status" value="1"/>
</dbReference>
<gene>
    <name evidence="5" type="primary">Samd11</name>
    <name evidence="5" type="ORF">BURBIS_R13700</name>
</gene>
<dbReference type="Proteomes" id="UP000574691">
    <property type="component" value="Unassembled WGS sequence"/>
</dbReference>
<feature type="compositionally biased region" description="Low complexity" evidence="4">
    <location>
        <begin position="415"/>
        <end position="426"/>
    </location>
</feature>
<keyword evidence="1" id="KW-0805">Transcription regulation</keyword>
<keyword evidence="3" id="KW-0539">Nucleus</keyword>
<dbReference type="EMBL" id="VYXH01003868">
    <property type="protein sequence ID" value="NWQ88961.1"/>
    <property type="molecule type" value="Genomic_DNA"/>
</dbReference>
<comment type="caution">
    <text evidence="5">The sequence shown here is derived from an EMBL/GenBank/DDBJ whole genome shotgun (WGS) entry which is preliminary data.</text>
</comment>
<keyword evidence="6" id="KW-1185">Reference proteome</keyword>
<feature type="region of interest" description="Disordered" evidence="4">
    <location>
        <begin position="254"/>
        <end position="293"/>
    </location>
</feature>
<evidence type="ECO:0000256" key="1">
    <source>
        <dbReference type="ARBA" id="ARBA00023015"/>
    </source>
</evidence>
<feature type="compositionally biased region" description="Basic and acidic residues" evidence="4">
    <location>
        <begin position="60"/>
        <end position="74"/>
    </location>
</feature>
<dbReference type="AlphaFoldDB" id="A0A7K4ST73"/>
<feature type="compositionally biased region" description="Basic and acidic residues" evidence="4">
    <location>
        <begin position="162"/>
        <end position="176"/>
    </location>
</feature>
<protein>
    <submittedName>
        <fullName evidence="5">SAM11 protein</fullName>
    </submittedName>
</protein>
<dbReference type="SUPFAM" id="SSF47769">
    <property type="entry name" value="SAM/Pointed domain"/>
    <property type="match status" value="1"/>
</dbReference>